<protein>
    <submittedName>
        <fullName evidence="4">Factor arrest protein 10</fullName>
    </submittedName>
</protein>
<dbReference type="InterPro" id="IPR000253">
    <property type="entry name" value="FHA_dom"/>
</dbReference>
<sequence length="476" mass="52401">MVEKPGSTGKGRRLRSNSSSNGSSSDDIVSDSINITEKEQKPVVRNKYTHVLVLKSLNNTFETKFLVIPFKPNGLKLGRPVIGAQNSGGNNGVGGKGDPQVKADNGNFDSRVLSRNHASLSCDAKTGKICIHDLKSSNGTFVNGTRIGQTDVEIKVGDVIDLGADIDTKLEHRKISALVEDISVIPLISENQKLLSSGKRDVSKSRPIDCSSDDSLVTITTAQKAAFEAAMFGDVNNLDLEDAVLGSETEILSGIFINNSIGTSPNLINIIKTLVTDLTLEKLEYEKLKSIDNFMVNYTNKLDYLSKVRIEQADSQLIKLQKTIKQKLSNQRSEFEKTHNEEVKALVTENSNLKTRMNEILEMKDNEIKQLKNEIEELKTRLEVEVFKNTQLLHPKSKPGKVKSKGMEKSKNLAERKDEDYDDIDSESDITIKQNDPVQLKRANSGKKSIQSKTNLVLLSSISAGALAAIIKYAAK</sequence>
<evidence type="ECO:0000313" key="4">
    <source>
        <dbReference type="EMBL" id="QGN16942.1"/>
    </source>
</evidence>
<organism evidence="4 5">
    <name type="scientific">Kluyveromyces marxianus</name>
    <name type="common">Yeast</name>
    <name type="synonym">Candida kefyr</name>
    <dbReference type="NCBI Taxonomy" id="4911"/>
    <lineage>
        <taxon>Eukaryota</taxon>
        <taxon>Fungi</taxon>
        <taxon>Dikarya</taxon>
        <taxon>Ascomycota</taxon>
        <taxon>Saccharomycotina</taxon>
        <taxon>Saccharomycetes</taxon>
        <taxon>Saccharomycetales</taxon>
        <taxon>Saccharomycetaceae</taxon>
        <taxon>Kluyveromyces</taxon>
    </lineage>
</organism>
<dbReference type="InterPro" id="IPR008984">
    <property type="entry name" value="SMAD_FHA_dom_sf"/>
</dbReference>
<dbReference type="Proteomes" id="UP000422736">
    <property type="component" value="Chromosome 5"/>
</dbReference>
<feature type="compositionally biased region" description="Basic residues" evidence="2">
    <location>
        <begin position="395"/>
        <end position="404"/>
    </location>
</feature>
<dbReference type="SUPFAM" id="SSF49879">
    <property type="entry name" value="SMAD/FHA domain"/>
    <property type="match status" value="1"/>
</dbReference>
<keyword evidence="1" id="KW-0175">Coiled coil</keyword>
<keyword evidence="5" id="KW-1185">Reference proteome</keyword>
<feature type="region of interest" description="Disordered" evidence="2">
    <location>
        <begin position="1"/>
        <end position="33"/>
    </location>
</feature>
<feature type="domain" description="FHA" evidence="3">
    <location>
        <begin position="75"/>
        <end position="147"/>
    </location>
</feature>
<proteinExistence type="predicted"/>
<dbReference type="PANTHER" id="PTHR15715:SF37">
    <property type="entry name" value="LD47843P"/>
    <property type="match status" value="1"/>
</dbReference>
<dbReference type="Pfam" id="PF00498">
    <property type="entry name" value="FHA"/>
    <property type="match status" value="1"/>
</dbReference>
<gene>
    <name evidence="4" type="primary">VPS64</name>
    <name evidence="4" type="ORF">FIM1_3669</name>
</gene>
<dbReference type="SMART" id="SM00240">
    <property type="entry name" value="FHA"/>
    <property type="match status" value="1"/>
</dbReference>
<dbReference type="PROSITE" id="PS50006">
    <property type="entry name" value="FHA_DOMAIN"/>
    <property type="match status" value="1"/>
</dbReference>
<reference evidence="4 5" key="2">
    <citation type="submission" date="2019-11" db="EMBL/GenBank/DDBJ databases">
        <authorList>
            <person name="Lu H."/>
        </authorList>
    </citation>
    <scope>NUCLEOTIDE SEQUENCE [LARGE SCALE GENOMIC DNA]</scope>
    <source>
        <strain evidence="4 5">FIM1</strain>
    </source>
</reference>
<name>A0ABX6F0Q0_KLUMA</name>
<feature type="region of interest" description="Disordered" evidence="2">
    <location>
        <begin position="395"/>
        <end position="427"/>
    </location>
</feature>
<evidence type="ECO:0000256" key="2">
    <source>
        <dbReference type="SAM" id="MobiDB-lite"/>
    </source>
</evidence>
<feature type="coiled-coil region" evidence="1">
    <location>
        <begin position="354"/>
        <end position="388"/>
    </location>
</feature>
<dbReference type="PANTHER" id="PTHR15715">
    <property type="entry name" value="CENTROSOMAL PROTEIN OF 170 KDA"/>
    <property type="match status" value="1"/>
</dbReference>
<dbReference type="EMBL" id="CP015058">
    <property type="protein sequence ID" value="QGN16942.1"/>
    <property type="molecule type" value="Genomic_DNA"/>
</dbReference>
<feature type="region of interest" description="Disordered" evidence="2">
    <location>
        <begin position="86"/>
        <end position="105"/>
    </location>
</feature>
<feature type="compositionally biased region" description="Basic and acidic residues" evidence="2">
    <location>
        <begin position="405"/>
        <end position="419"/>
    </location>
</feature>
<accession>A0ABX6F0Q0</accession>
<evidence type="ECO:0000259" key="3">
    <source>
        <dbReference type="PROSITE" id="PS50006"/>
    </source>
</evidence>
<dbReference type="Gene3D" id="2.60.200.20">
    <property type="match status" value="1"/>
</dbReference>
<reference evidence="4 5" key="1">
    <citation type="submission" date="2016-03" db="EMBL/GenBank/DDBJ databases">
        <title>How can Kluyveromyces marxianus grow so fast - potential evolutionary course in Saccharomyces Complex revealed by comparative genomics.</title>
        <authorList>
            <person name="Mo W."/>
            <person name="Lu W."/>
            <person name="Yang X."/>
            <person name="Qi J."/>
            <person name="Lv H."/>
        </authorList>
    </citation>
    <scope>NUCLEOTIDE SEQUENCE [LARGE SCALE GENOMIC DNA]</scope>
    <source>
        <strain evidence="4 5">FIM1</strain>
    </source>
</reference>
<evidence type="ECO:0000256" key="1">
    <source>
        <dbReference type="SAM" id="Coils"/>
    </source>
</evidence>
<evidence type="ECO:0000313" key="5">
    <source>
        <dbReference type="Proteomes" id="UP000422736"/>
    </source>
</evidence>
<feature type="compositionally biased region" description="Low complexity" evidence="2">
    <location>
        <begin position="16"/>
        <end position="33"/>
    </location>
</feature>
<dbReference type="InterPro" id="IPR051176">
    <property type="entry name" value="Cent_Immune-Sig_Mod"/>
</dbReference>